<dbReference type="OrthoDB" id="5017227at2759"/>
<dbReference type="Proteomes" id="UP000777438">
    <property type="component" value="Unassembled WGS sequence"/>
</dbReference>
<accession>A0A9P8VTF4</accession>
<dbReference type="EMBL" id="JAGPYM010000037">
    <property type="protein sequence ID" value="KAH6874726.1"/>
    <property type="molecule type" value="Genomic_DNA"/>
</dbReference>
<evidence type="ECO:0000313" key="2">
    <source>
        <dbReference type="Proteomes" id="UP000777438"/>
    </source>
</evidence>
<sequence>MTTLVETVEQHESSKGHIAQLSLVGQLKTPSPMSQPPVKNCLDCGKRFKATHGTCFQCRKKAYAKALRKPVVYDSYLDVCGKCDSRTLHLGPGWCVDCHSDPHVKSAVYCDACALMFEIPAIVLDECGGEIDMLAIESLWCLQCSGPAYSWVTLYE</sequence>
<dbReference type="InterPro" id="IPR036280">
    <property type="entry name" value="Multihaem_cyt_sf"/>
</dbReference>
<protein>
    <submittedName>
        <fullName evidence="1">Uncharacterized protein</fullName>
    </submittedName>
</protein>
<comment type="caution">
    <text evidence="1">The sequence shown here is derived from an EMBL/GenBank/DDBJ whole genome shotgun (WGS) entry which is preliminary data.</text>
</comment>
<reference evidence="1 2" key="1">
    <citation type="journal article" date="2021" name="Nat. Commun.">
        <title>Genetic determinants of endophytism in the Arabidopsis root mycobiome.</title>
        <authorList>
            <person name="Mesny F."/>
            <person name="Miyauchi S."/>
            <person name="Thiergart T."/>
            <person name="Pickel B."/>
            <person name="Atanasova L."/>
            <person name="Karlsson M."/>
            <person name="Huettel B."/>
            <person name="Barry K.W."/>
            <person name="Haridas S."/>
            <person name="Chen C."/>
            <person name="Bauer D."/>
            <person name="Andreopoulos W."/>
            <person name="Pangilinan J."/>
            <person name="LaButti K."/>
            <person name="Riley R."/>
            <person name="Lipzen A."/>
            <person name="Clum A."/>
            <person name="Drula E."/>
            <person name="Henrissat B."/>
            <person name="Kohler A."/>
            <person name="Grigoriev I.V."/>
            <person name="Martin F.M."/>
            <person name="Hacquard S."/>
        </authorList>
    </citation>
    <scope>NUCLEOTIDE SEQUENCE [LARGE SCALE GENOMIC DNA]</scope>
    <source>
        <strain evidence="1 2">MPI-CAGE-CH-0241</strain>
    </source>
</reference>
<name>A0A9P8VTF4_9HYPO</name>
<evidence type="ECO:0000313" key="1">
    <source>
        <dbReference type="EMBL" id="KAH6874726.1"/>
    </source>
</evidence>
<keyword evidence="2" id="KW-1185">Reference proteome</keyword>
<organism evidence="1 2">
    <name type="scientific">Thelonectria olida</name>
    <dbReference type="NCBI Taxonomy" id="1576542"/>
    <lineage>
        <taxon>Eukaryota</taxon>
        <taxon>Fungi</taxon>
        <taxon>Dikarya</taxon>
        <taxon>Ascomycota</taxon>
        <taxon>Pezizomycotina</taxon>
        <taxon>Sordariomycetes</taxon>
        <taxon>Hypocreomycetidae</taxon>
        <taxon>Hypocreales</taxon>
        <taxon>Nectriaceae</taxon>
        <taxon>Thelonectria</taxon>
    </lineage>
</organism>
<proteinExistence type="predicted"/>
<gene>
    <name evidence="1" type="ORF">B0T10DRAFT_465513</name>
</gene>
<dbReference type="SUPFAM" id="SSF48695">
    <property type="entry name" value="Multiheme cytochromes"/>
    <property type="match status" value="1"/>
</dbReference>
<dbReference type="AlphaFoldDB" id="A0A9P8VTF4"/>